<keyword evidence="8" id="KW-0007">Acetylation</keyword>
<keyword evidence="13" id="KW-0966">Cell projection</keyword>
<keyword evidence="7" id="KW-0282">Flagellum</keyword>
<keyword evidence="10" id="KW-0969">Cilium</keyword>
<sequence>MQLGEVRAAKADDFEHFRRLADSVDGWNLQYDKQGTKVYSKIKEGSTIRLIKVVTNFQDISPSLMYDVLHDADYRRCWDDNMLECFEICQLDRCNDIGYYSIKCPSPMRNRDFVTQRSWYWEDDHFIIFNHTVHHKDVPLKKGLIRGNSILSGYYVQRKGEGCSLTYVSQVDLKGNIPKWLVNRASTKIAPKVIAKVHKAALGYQAWKAIHAPSYKPWIWPEQSILPKLRLDDVESLSSESPSESDQEQEVIGDDPHNYSSEDNLDEIML</sequence>
<evidence type="ECO:0000256" key="1">
    <source>
        <dbReference type="ARBA" id="ARBA00004230"/>
    </source>
</evidence>
<dbReference type="InterPro" id="IPR051213">
    <property type="entry name" value="START_lipid_transfer"/>
</dbReference>
<evidence type="ECO:0000256" key="11">
    <source>
        <dbReference type="ARBA" id="ARBA00023121"/>
    </source>
</evidence>
<keyword evidence="5" id="KW-0963">Cytoplasm</keyword>
<evidence type="ECO:0000256" key="9">
    <source>
        <dbReference type="ARBA" id="ARBA00023055"/>
    </source>
</evidence>
<evidence type="ECO:0000256" key="16">
    <source>
        <dbReference type="ARBA" id="ARBA00080073"/>
    </source>
</evidence>
<dbReference type="FunFam" id="3.30.530.20:FF:000008">
    <property type="entry name" value="START domain containing 10"/>
    <property type="match status" value="1"/>
</dbReference>
<evidence type="ECO:0000256" key="7">
    <source>
        <dbReference type="ARBA" id="ARBA00022846"/>
    </source>
</evidence>
<dbReference type="OrthoDB" id="5403181at2759"/>
<feature type="region of interest" description="Disordered" evidence="17">
    <location>
        <begin position="236"/>
        <end position="270"/>
    </location>
</feature>
<evidence type="ECO:0000256" key="12">
    <source>
        <dbReference type="ARBA" id="ARBA00023136"/>
    </source>
</evidence>
<dbReference type="PANTHER" id="PTHR19308:SF14">
    <property type="entry name" value="START DOMAIN-CONTAINING PROTEIN"/>
    <property type="match status" value="1"/>
</dbReference>
<dbReference type="InterPro" id="IPR023393">
    <property type="entry name" value="START-like_dom_sf"/>
</dbReference>
<dbReference type="Proteomes" id="UP001163046">
    <property type="component" value="Unassembled WGS sequence"/>
</dbReference>
<evidence type="ECO:0000256" key="8">
    <source>
        <dbReference type="ARBA" id="ARBA00022990"/>
    </source>
</evidence>
<dbReference type="InterPro" id="IPR002913">
    <property type="entry name" value="START_lipid-bd_dom"/>
</dbReference>
<evidence type="ECO:0000313" key="19">
    <source>
        <dbReference type="EMBL" id="KAJ7372041.1"/>
    </source>
</evidence>
<feature type="domain" description="START" evidence="18">
    <location>
        <begin position="25"/>
        <end position="206"/>
    </location>
</feature>
<dbReference type="SMART" id="SM00234">
    <property type="entry name" value="START"/>
    <property type="match status" value="1"/>
</dbReference>
<dbReference type="GO" id="GO:0008289">
    <property type="term" value="F:lipid binding"/>
    <property type="evidence" value="ECO:0007669"/>
    <property type="project" value="UniProtKB-KW"/>
</dbReference>
<name>A0A9X0CQU0_9CNID</name>
<evidence type="ECO:0000256" key="15">
    <source>
        <dbReference type="ARBA" id="ARBA00076937"/>
    </source>
</evidence>
<dbReference type="CDD" id="cd08871">
    <property type="entry name" value="START_STARD10-like"/>
    <property type="match status" value="1"/>
</dbReference>
<evidence type="ECO:0000256" key="3">
    <source>
        <dbReference type="ARBA" id="ARBA00004496"/>
    </source>
</evidence>
<keyword evidence="20" id="KW-1185">Reference proteome</keyword>
<dbReference type="Gene3D" id="3.30.530.20">
    <property type="match status" value="1"/>
</dbReference>
<organism evidence="19 20">
    <name type="scientific">Desmophyllum pertusum</name>
    <dbReference type="NCBI Taxonomy" id="174260"/>
    <lineage>
        <taxon>Eukaryota</taxon>
        <taxon>Metazoa</taxon>
        <taxon>Cnidaria</taxon>
        <taxon>Anthozoa</taxon>
        <taxon>Hexacorallia</taxon>
        <taxon>Scleractinia</taxon>
        <taxon>Caryophylliina</taxon>
        <taxon>Caryophylliidae</taxon>
        <taxon>Desmophyllum</taxon>
    </lineage>
</organism>
<evidence type="ECO:0000256" key="5">
    <source>
        <dbReference type="ARBA" id="ARBA00022490"/>
    </source>
</evidence>
<dbReference type="GO" id="GO:0006869">
    <property type="term" value="P:lipid transport"/>
    <property type="evidence" value="ECO:0007669"/>
    <property type="project" value="UniProtKB-KW"/>
</dbReference>
<keyword evidence="9" id="KW-0445">Lipid transport</keyword>
<keyword evidence="12" id="KW-0472">Membrane</keyword>
<dbReference type="EMBL" id="MU826839">
    <property type="protein sequence ID" value="KAJ7372041.1"/>
    <property type="molecule type" value="Genomic_DNA"/>
</dbReference>
<comment type="subcellular location">
    <subcellularLocation>
        <location evidence="1">Cell projection</location>
        <location evidence="1">Cilium</location>
        <location evidence="1">Flagellum</location>
    </subcellularLocation>
    <subcellularLocation>
        <location evidence="3">Cytoplasm</location>
    </subcellularLocation>
    <subcellularLocation>
        <location evidence="2">Membrane</location>
    </subcellularLocation>
</comment>
<evidence type="ECO:0000259" key="18">
    <source>
        <dbReference type="PROSITE" id="PS50848"/>
    </source>
</evidence>
<evidence type="ECO:0000256" key="2">
    <source>
        <dbReference type="ARBA" id="ARBA00004370"/>
    </source>
</evidence>
<dbReference type="PROSITE" id="PS50848">
    <property type="entry name" value="START"/>
    <property type="match status" value="1"/>
</dbReference>
<dbReference type="Pfam" id="PF01852">
    <property type="entry name" value="START"/>
    <property type="match status" value="1"/>
</dbReference>
<evidence type="ECO:0000256" key="17">
    <source>
        <dbReference type="SAM" id="MobiDB-lite"/>
    </source>
</evidence>
<dbReference type="GO" id="GO:0031514">
    <property type="term" value="C:motile cilium"/>
    <property type="evidence" value="ECO:0007669"/>
    <property type="project" value="UniProtKB-SubCell"/>
</dbReference>
<dbReference type="AlphaFoldDB" id="A0A9X0CQU0"/>
<protein>
    <recommendedName>
        <fullName evidence="14">START domain-containing protein 10</fullName>
    </recommendedName>
    <alternativeName>
        <fullName evidence="15">PCTP-like protein</fullName>
    </alternativeName>
    <alternativeName>
        <fullName evidence="16">StAR-related lipid transfer protein 10</fullName>
    </alternativeName>
</protein>
<evidence type="ECO:0000256" key="4">
    <source>
        <dbReference type="ARBA" id="ARBA00022448"/>
    </source>
</evidence>
<keyword evidence="11" id="KW-0446">Lipid-binding</keyword>
<gene>
    <name evidence="19" type="primary">STARD10</name>
    <name evidence="19" type="ORF">OS493_021469</name>
</gene>
<dbReference type="InterPro" id="IPR041951">
    <property type="entry name" value="STARD10_START"/>
</dbReference>
<accession>A0A9X0CQU0</accession>
<evidence type="ECO:0000313" key="20">
    <source>
        <dbReference type="Proteomes" id="UP001163046"/>
    </source>
</evidence>
<dbReference type="SUPFAM" id="SSF55961">
    <property type="entry name" value="Bet v1-like"/>
    <property type="match status" value="1"/>
</dbReference>
<evidence type="ECO:0000256" key="13">
    <source>
        <dbReference type="ARBA" id="ARBA00023273"/>
    </source>
</evidence>
<reference evidence="19" key="1">
    <citation type="submission" date="2023-01" db="EMBL/GenBank/DDBJ databases">
        <title>Genome assembly of the deep-sea coral Lophelia pertusa.</title>
        <authorList>
            <person name="Herrera S."/>
            <person name="Cordes E."/>
        </authorList>
    </citation>
    <scope>NUCLEOTIDE SEQUENCE</scope>
    <source>
        <strain evidence="19">USNM1676648</strain>
        <tissue evidence="19">Polyp</tissue>
    </source>
</reference>
<proteinExistence type="predicted"/>
<keyword evidence="4" id="KW-0813">Transport</keyword>
<dbReference type="PANTHER" id="PTHR19308">
    <property type="entry name" value="PHOSPHATIDYLCHOLINE TRANSFER PROTEIN"/>
    <property type="match status" value="1"/>
</dbReference>
<evidence type="ECO:0000256" key="14">
    <source>
        <dbReference type="ARBA" id="ARBA00070345"/>
    </source>
</evidence>
<dbReference type="GO" id="GO:0005829">
    <property type="term" value="C:cytosol"/>
    <property type="evidence" value="ECO:0007669"/>
    <property type="project" value="UniProtKB-ARBA"/>
</dbReference>
<dbReference type="GO" id="GO:0016020">
    <property type="term" value="C:membrane"/>
    <property type="evidence" value="ECO:0007669"/>
    <property type="project" value="UniProtKB-SubCell"/>
</dbReference>
<feature type="compositionally biased region" description="Acidic residues" evidence="17">
    <location>
        <begin position="243"/>
        <end position="253"/>
    </location>
</feature>
<evidence type="ECO:0000256" key="6">
    <source>
        <dbReference type="ARBA" id="ARBA00022553"/>
    </source>
</evidence>
<evidence type="ECO:0000256" key="10">
    <source>
        <dbReference type="ARBA" id="ARBA00023069"/>
    </source>
</evidence>
<comment type="caution">
    <text evidence="19">The sequence shown here is derived from an EMBL/GenBank/DDBJ whole genome shotgun (WGS) entry which is preliminary data.</text>
</comment>
<keyword evidence="6" id="KW-0597">Phosphoprotein</keyword>